<sequence length="76" mass="7772">MLAGMLIFAMASGGVAAGMAVAMSMPFWAVLGIYSLAGMIALLLAGAFVGIGGGTRQERPTLRHAGLVAFPLRARH</sequence>
<gene>
    <name evidence="2" type="ORF">G5V65_15155</name>
</gene>
<dbReference type="EMBL" id="JAALFE010000015">
    <property type="protein sequence ID" value="NGQ92234.1"/>
    <property type="molecule type" value="Genomic_DNA"/>
</dbReference>
<evidence type="ECO:0000313" key="2">
    <source>
        <dbReference type="EMBL" id="NGQ92234.1"/>
    </source>
</evidence>
<proteinExistence type="predicted"/>
<keyword evidence="1" id="KW-0472">Membrane</keyword>
<accession>A0A6M1U3R4</accession>
<dbReference type="AlphaFoldDB" id="A0A6M1U3R4"/>
<keyword evidence="3" id="KW-1185">Reference proteome</keyword>
<keyword evidence="1" id="KW-1133">Transmembrane helix</keyword>
<organism evidence="2 3">
    <name type="scientific">Paragemmobacter kunshanensis</name>
    <dbReference type="NCBI Taxonomy" id="2583234"/>
    <lineage>
        <taxon>Bacteria</taxon>
        <taxon>Pseudomonadati</taxon>
        <taxon>Pseudomonadota</taxon>
        <taxon>Alphaproteobacteria</taxon>
        <taxon>Rhodobacterales</taxon>
        <taxon>Paracoccaceae</taxon>
        <taxon>Paragemmobacter</taxon>
    </lineage>
</organism>
<comment type="caution">
    <text evidence="2">The sequence shown here is derived from an EMBL/GenBank/DDBJ whole genome shotgun (WGS) entry which is preliminary data.</text>
</comment>
<dbReference type="RefSeq" id="WP_165051670.1">
    <property type="nucleotide sequence ID" value="NZ_JAALFE010000015.1"/>
</dbReference>
<protein>
    <submittedName>
        <fullName evidence="2">Uncharacterized protein</fullName>
    </submittedName>
</protein>
<feature type="transmembrane region" description="Helical" evidence="1">
    <location>
        <begin position="27"/>
        <end position="51"/>
    </location>
</feature>
<evidence type="ECO:0000256" key="1">
    <source>
        <dbReference type="SAM" id="Phobius"/>
    </source>
</evidence>
<keyword evidence="1" id="KW-0812">Transmembrane</keyword>
<name>A0A6M1U3R4_9RHOB</name>
<reference evidence="2 3" key="1">
    <citation type="submission" date="2020-02" db="EMBL/GenBank/DDBJ databases">
        <title>Rhodobacter translucens sp. nov., a novel bacterium isolated from activated sludge.</title>
        <authorList>
            <person name="Liu J."/>
        </authorList>
    </citation>
    <scope>NUCLEOTIDE SEQUENCE [LARGE SCALE GENOMIC DNA]</scope>
    <source>
        <strain evidence="2 3">HX-7-19</strain>
    </source>
</reference>
<evidence type="ECO:0000313" key="3">
    <source>
        <dbReference type="Proteomes" id="UP000474758"/>
    </source>
</evidence>
<dbReference type="Proteomes" id="UP000474758">
    <property type="component" value="Unassembled WGS sequence"/>
</dbReference>